<organism evidence="2 3">
    <name type="scientific">Acidiphilium rubrum</name>
    <dbReference type="NCBI Taxonomy" id="526"/>
    <lineage>
        <taxon>Bacteria</taxon>
        <taxon>Pseudomonadati</taxon>
        <taxon>Pseudomonadota</taxon>
        <taxon>Alphaproteobacteria</taxon>
        <taxon>Acetobacterales</taxon>
        <taxon>Acidocellaceae</taxon>
        <taxon>Acidiphilium</taxon>
    </lineage>
</organism>
<evidence type="ECO:0008006" key="4">
    <source>
        <dbReference type="Google" id="ProtNLM"/>
    </source>
</evidence>
<name>A0A8G2CME5_ACIRU</name>
<dbReference type="PROSITE" id="PS51257">
    <property type="entry name" value="PROKAR_LIPOPROTEIN"/>
    <property type="match status" value="1"/>
</dbReference>
<accession>A0A8G2CME5</accession>
<dbReference type="EMBL" id="FTNE01000020">
    <property type="protein sequence ID" value="SIR22063.1"/>
    <property type="molecule type" value="Genomic_DNA"/>
</dbReference>
<gene>
    <name evidence="2" type="ORF">SAMN05421828_1209</name>
</gene>
<feature type="chain" id="PRO_5034930106" description="Lipoprotein" evidence="1">
    <location>
        <begin position="26"/>
        <end position="76"/>
    </location>
</feature>
<reference evidence="2 3" key="1">
    <citation type="submission" date="2017-01" db="EMBL/GenBank/DDBJ databases">
        <authorList>
            <person name="Varghese N."/>
            <person name="Submissions S."/>
        </authorList>
    </citation>
    <scope>NUCLEOTIDE SEQUENCE [LARGE SCALE GENOMIC DNA]</scope>
    <source>
        <strain evidence="2 3">ATCC 35905</strain>
    </source>
</reference>
<keyword evidence="3" id="KW-1185">Reference proteome</keyword>
<evidence type="ECO:0000256" key="1">
    <source>
        <dbReference type="SAM" id="SignalP"/>
    </source>
</evidence>
<dbReference type="RefSeq" id="WP_029313106.1">
    <property type="nucleotide sequence ID" value="NZ_FTNE01000020.1"/>
</dbReference>
<protein>
    <recommendedName>
        <fullName evidence="4">Lipoprotein</fullName>
    </recommendedName>
</protein>
<dbReference type="AlphaFoldDB" id="A0A8G2CME5"/>
<evidence type="ECO:0000313" key="3">
    <source>
        <dbReference type="Proteomes" id="UP000186308"/>
    </source>
</evidence>
<proteinExistence type="predicted"/>
<keyword evidence="1" id="KW-0732">Signal</keyword>
<dbReference type="Proteomes" id="UP000186308">
    <property type="component" value="Unassembled WGS sequence"/>
</dbReference>
<feature type="signal peptide" evidence="1">
    <location>
        <begin position="1"/>
        <end position="25"/>
    </location>
</feature>
<sequence length="76" mass="7967">MPKLPPPPALLAIASILTLAGCAPADPPPTPTALCAAFGYTAGTTSYAACVQRRRHDAIERAHQEQVMRRLMSGAP</sequence>
<comment type="caution">
    <text evidence="2">The sequence shown here is derived from an EMBL/GenBank/DDBJ whole genome shotgun (WGS) entry which is preliminary data.</text>
</comment>
<evidence type="ECO:0000313" key="2">
    <source>
        <dbReference type="EMBL" id="SIR22063.1"/>
    </source>
</evidence>